<dbReference type="CDD" id="cd01295">
    <property type="entry name" value="AdeC"/>
    <property type="match status" value="1"/>
</dbReference>
<feature type="domain" description="Amidohydrolase-related" evidence="7">
    <location>
        <begin position="56"/>
        <end position="339"/>
    </location>
</feature>
<dbReference type="GO" id="GO:0000034">
    <property type="term" value="F:adenine deaminase activity"/>
    <property type="evidence" value="ECO:0007669"/>
    <property type="project" value="UniProtKB-UniRule"/>
</dbReference>
<dbReference type="Gene3D" id="2.30.40.10">
    <property type="entry name" value="Urease, subunit C, domain 1"/>
    <property type="match status" value="1"/>
</dbReference>
<dbReference type="STRING" id="573058.SAMN00017477_1288"/>
<name>A0A1W1V4F9_PEPAS</name>
<evidence type="ECO:0000256" key="4">
    <source>
        <dbReference type="ARBA" id="ARBA00023211"/>
    </source>
</evidence>
<dbReference type="HAMAP" id="MF_01518">
    <property type="entry name" value="Adenine_deamin"/>
    <property type="match status" value="1"/>
</dbReference>
<dbReference type="Proteomes" id="UP000192368">
    <property type="component" value="Unassembled WGS sequence"/>
</dbReference>
<dbReference type="Pfam" id="PF13382">
    <property type="entry name" value="Adenine_deam_C"/>
    <property type="match status" value="1"/>
</dbReference>
<evidence type="ECO:0000256" key="1">
    <source>
        <dbReference type="ARBA" id="ARBA00006773"/>
    </source>
</evidence>
<dbReference type="RefSeq" id="WP_084230845.1">
    <property type="nucleotide sequence ID" value="NZ_FWWR01000009.1"/>
</dbReference>
<protein>
    <recommendedName>
        <fullName evidence="2 6">Adenine deaminase</fullName>
        <shortName evidence="6">Adenase</shortName>
        <shortName evidence="6">Adenine aminase</shortName>
        <ecNumber evidence="2 6">3.5.4.2</ecNumber>
    </recommendedName>
</protein>
<dbReference type="NCBIfam" id="TIGR01178">
    <property type="entry name" value="ade"/>
    <property type="match status" value="1"/>
</dbReference>
<dbReference type="PANTHER" id="PTHR11113:SF2">
    <property type="entry name" value="ADENINE DEAMINASE"/>
    <property type="match status" value="1"/>
</dbReference>
<reference evidence="10" key="1">
    <citation type="submission" date="2017-04" db="EMBL/GenBank/DDBJ databases">
        <authorList>
            <person name="Varghese N."/>
            <person name="Submissions S."/>
        </authorList>
    </citation>
    <scope>NUCLEOTIDE SEQUENCE [LARGE SCALE GENOMIC DNA]</scope>
    <source>
        <strain evidence="10">DSM 20463</strain>
    </source>
</reference>
<dbReference type="EC" id="3.5.4.2" evidence="2 6"/>
<evidence type="ECO:0000256" key="6">
    <source>
        <dbReference type="HAMAP-Rule" id="MF_01518"/>
    </source>
</evidence>
<evidence type="ECO:0000256" key="5">
    <source>
        <dbReference type="ARBA" id="ARBA00047720"/>
    </source>
</evidence>
<gene>
    <name evidence="6" type="primary">ade</name>
    <name evidence="9" type="ORF">SAMN00017477_1288</name>
</gene>
<dbReference type="Pfam" id="PF01979">
    <property type="entry name" value="Amidohydro_1"/>
    <property type="match status" value="1"/>
</dbReference>
<organism evidence="9 10">
    <name type="scientific">Peptoniphilus asaccharolyticus DSM 20463</name>
    <dbReference type="NCBI Taxonomy" id="573058"/>
    <lineage>
        <taxon>Bacteria</taxon>
        <taxon>Bacillati</taxon>
        <taxon>Bacillota</taxon>
        <taxon>Tissierellia</taxon>
        <taxon>Tissierellales</taxon>
        <taxon>Peptoniphilaceae</taxon>
        <taxon>Peptoniphilus</taxon>
    </lineage>
</organism>
<accession>A0A1W1V4F9</accession>
<comment type="similarity">
    <text evidence="1 6">Belongs to the metallo-dependent hydrolases superfamily. Adenine deaminase family.</text>
</comment>
<evidence type="ECO:0000259" key="8">
    <source>
        <dbReference type="Pfam" id="PF13382"/>
    </source>
</evidence>
<evidence type="ECO:0000256" key="2">
    <source>
        <dbReference type="ARBA" id="ARBA00012782"/>
    </source>
</evidence>
<keyword evidence="4 6" id="KW-0464">Manganese</keyword>
<keyword evidence="10" id="KW-1185">Reference proteome</keyword>
<dbReference type="InterPro" id="IPR011059">
    <property type="entry name" value="Metal-dep_hydrolase_composite"/>
</dbReference>
<feature type="domain" description="Adenine deaminase C-terminal" evidence="8">
    <location>
        <begin position="390"/>
        <end position="557"/>
    </location>
</feature>
<comment type="cofactor">
    <cofactor evidence="6">
        <name>Mn(2+)</name>
        <dbReference type="ChEBI" id="CHEBI:29035"/>
    </cofactor>
</comment>
<dbReference type="SUPFAM" id="SSF51556">
    <property type="entry name" value="Metallo-dependent hydrolases"/>
    <property type="match status" value="1"/>
</dbReference>
<dbReference type="InterPro" id="IPR006680">
    <property type="entry name" value="Amidohydro-rel"/>
</dbReference>
<proteinExistence type="inferred from homology"/>
<dbReference type="PANTHER" id="PTHR11113">
    <property type="entry name" value="N-ACETYLGLUCOSAMINE-6-PHOSPHATE DEACETYLASE"/>
    <property type="match status" value="1"/>
</dbReference>
<dbReference type="Gene3D" id="3.20.20.140">
    <property type="entry name" value="Metal-dependent hydrolases"/>
    <property type="match status" value="1"/>
</dbReference>
<dbReference type="InterPro" id="IPR006679">
    <property type="entry name" value="Adenine_deam"/>
</dbReference>
<evidence type="ECO:0000313" key="10">
    <source>
        <dbReference type="Proteomes" id="UP000192368"/>
    </source>
</evidence>
<sequence length="564" mass="62197">MLHSGMKADLLIKDAKIIDVFQNEIYQGNVAVKDGKIIGVGDYTEADEIVEANGAYLSPTMTDGHVHIESSMVSPAEFLKCLVARGVSTIIADPHEIANVCGIDGIEYIIDETKDLPAHVYVMLPSCVPCTPFETSGAILKASDYSEMIDYPQVLGLGEMMDFVGTVNRSKDILDKIDLAKKSNKVVDGHAPLLEGKSLDDYVLAGILTDHECSNVEEMKEKIRRGMYIQLREGTAAKNLEALIDGVTKDNINRCFFCTDDRHPADLLKDGNVDNNVRKAIRLGMEPLDAIKMATLIPTQCYGIKNSGAIAPGYAADFFLFENLNDIHAKSVYISGKKVAEDEKIIVDFPQKLSPKVLSKMKIRKFTLDDLKIKLNSNRVHVIKMERESLLTKKLEYEVEVEDGYFKFSDDGIRKIAVIERHTGASTIAIGLIKGYDIKNAAVGTTIAHDSHNLIVIGDNDQDMLNVIEKIDKMSGGMAISSNGKLEESLRLDIAGIMSSKSMLEVHEEINRLLDKAKELGVGDGIDPFMTLGFMALPVIPDIKMTDKGLFDVNEFKHIPLEVE</sequence>
<dbReference type="InterPro" id="IPR026912">
    <property type="entry name" value="Adenine_deam_C"/>
</dbReference>
<keyword evidence="3 6" id="KW-0378">Hydrolase</keyword>
<evidence type="ECO:0000256" key="3">
    <source>
        <dbReference type="ARBA" id="ARBA00022801"/>
    </source>
</evidence>
<evidence type="ECO:0000259" key="7">
    <source>
        <dbReference type="Pfam" id="PF01979"/>
    </source>
</evidence>
<dbReference type="InterPro" id="IPR032466">
    <property type="entry name" value="Metal_Hydrolase"/>
</dbReference>
<dbReference type="GO" id="GO:0006146">
    <property type="term" value="P:adenine catabolic process"/>
    <property type="evidence" value="ECO:0007669"/>
    <property type="project" value="InterPro"/>
</dbReference>
<dbReference type="SUPFAM" id="SSF51338">
    <property type="entry name" value="Composite domain of metallo-dependent hydrolases"/>
    <property type="match status" value="1"/>
</dbReference>
<comment type="catalytic activity">
    <reaction evidence="5 6">
        <text>adenine + H2O + H(+) = hypoxanthine + NH4(+)</text>
        <dbReference type="Rhea" id="RHEA:23688"/>
        <dbReference type="ChEBI" id="CHEBI:15377"/>
        <dbReference type="ChEBI" id="CHEBI:15378"/>
        <dbReference type="ChEBI" id="CHEBI:16708"/>
        <dbReference type="ChEBI" id="CHEBI:17368"/>
        <dbReference type="ChEBI" id="CHEBI:28938"/>
        <dbReference type="EC" id="3.5.4.2"/>
    </reaction>
</comment>
<dbReference type="EMBL" id="FWWR01000009">
    <property type="protein sequence ID" value="SMB87894.1"/>
    <property type="molecule type" value="Genomic_DNA"/>
</dbReference>
<evidence type="ECO:0000313" key="9">
    <source>
        <dbReference type="EMBL" id="SMB87894.1"/>
    </source>
</evidence>
<dbReference type="AlphaFoldDB" id="A0A1W1V4F9"/>
<dbReference type="OrthoDB" id="9807210at2"/>